<comment type="caution">
    <text evidence="2">The sequence shown here is derived from an EMBL/GenBank/DDBJ whole genome shotgun (WGS) entry which is preliminary data.</text>
</comment>
<dbReference type="EMBL" id="CAJNNV010026225">
    <property type="protein sequence ID" value="CAE8617602.1"/>
    <property type="molecule type" value="Genomic_DNA"/>
</dbReference>
<keyword evidence="3" id="KW-1185">Reference proteome</keyword>
<feature type="region of interest" description="Disordered" evidence="1">
    <location>
        <begin position="322"/>
        <end position="351"/>
    </location>
</feature>
<dbReference type="AlphaFoldDB" id="A0A813FUQ4"/>
<accession>A0A813FUQ4</accession>
<proteinExistence type="predicted"/>
<feature type="region of interest" description="Disordered" evidence="1">
    <location>
        <begin position="247"/>
        <end position="298"/>
    </location>
</feature>
<feature type="region of interest" description="Disordered" evidence="1">
    <location>
        <begin position="173"/>
        <end position="216"/>
    </location>
</feature>
<feature type="compositionally biased region" description="Low complexity" evidence="1">
    <location>
        <begin position="173"/>
        <end position="191"/>
    </location>
</feature>
<feature type="non-terminal residue" evidence="2">
    <location>
        <position position="1"/>
    </location>
</feature>
<reference evidence="2" key="1">
    <citation type="submission" date="2021-02" db="EMBL/GenBank/DDBJ databases">
        <authorList>
            <person name="Dougan E. K."/>
            <person name="Rhodes N."/>
            <person name="Thang M."/>
            <person name="Chan C."/>
        </authorList>
    </citation>
    <scope>NUCLEOTIDE SEQUENCE</scope>
</reference>
<dbReference type="Proteomes" id="UP000654075">
    <property type="component" value="Unassembled WGS sequence"/>
</dbReference>
<name>A0A813FUQ4_POLGL</name>
<organism evidence="2 3">
    <name type="scientific">Polarella glacialis</name>
    <name type="common">Dinoflagellate</name>
    <dbReference type="NCBI Taxonomy" id="89957"/>
    <lineage>
        <taxon>Eukaryota</taxon>
        <taxon>Sar</taxon>
        <taxon>Alveolata</taxon>
        <taxon>Dinophyceae</taxon>
        <taxon>Suessiales</taxon>
        <taxon>Suessiaceae</taxon>
        <taxon>Polarella</taxon>
    </lineage>
</organism>
<evidence type="ECO:0000313" key="3">
    <source>
        <dbReference type="Proteomes" id="UP000654075"/>
    </source>
</evidence>
<gene>
    <name evidence="2" type="ORF">PGLA1383_LOCUS35263</name>
</gene>
<evidence type="ECO:0000313" key="2">
    <source>
        <dbReference type="EMBL" id="CAE8617602.1"/>
    </source>
</evidence>
<feature type="region of interest" description="Disordered" evidence="1">
    <location>
        <begin position="132"/>
        <end position="161"/>
    </location>
</feature>
<protein>
    <submittedName>
        <fullName evidence="2">Uncharacterized protein</fullName>
    </submittedName>
</protein>
<sequence>MAPLEPWGRHPNVAWGQTEDRTLLLGRPISGSSFVRWEDDDVLDEEDLDLTWLQPAKAPSSRAAVAAEIKLQQDLAELAKEKQRWLASSQRLSRSILQHQPGHKIRVQGRQKLLDSFSARLAVRSSPGFGGCEELGGLQRPSSAAAGQRERSRSAAPAGRAAAAAAALRSVASEESFQSGGSSGSRHPGHGFSLGKGSGQRPQRCASAGAASRPGRCVPVAAARSRPCSACDVGWQISSRSQQGYVLEGPQADSGRPMQDSTAVGDDAHFTFKGPLNLGYPSSAGARNKRGASLSVGGGGRRNSIALFAGGRHLRGSVALSEGASMPGRRGNQGIAKPTMFDEPQQKKEDRCALAASIHPPPMNKAALMKSQESDPSGSKLDTLQINASRSRAKLGSESILITGDSLKSSEENIPSDEKNSPTTFWARVGEDTTLKDQIARARRTRLVNKKKVSVSDFPPAIQHLWIEEEIQTAPAPAPQPELRPLADSKAEKEEHESIAKLFTLNLAIKVQRVWRRAARLSAQARLASSDGLLEAGSAIAPRLDLAAGKGRDKSWRSQSVP</sequence>
<evidence type="ECO:0000256" key="1">
    <source>
        <dbReference type="SAM" id="MobiDB-lite"/>
    </source>
</evidence>